<dbReference type="InterPro" id="IPR045010">
    <property type="entry name" value="MDR_fam"/>
</dbReference>
<protein>
    <submittedName>
        <fullName evidence="3">NADP-dependent oxidoreductase</fullName>
    </submittedName>
</protein>
<accession>A0A558RBA2</accession>
<proteinExistence type="predicted"/>
<dbReference type="InterPro" id="IPR036291">
    <property type="entry name" value="NAD(P)-bd_dom_sf"/>
</dbReference>
<dbReference type="SUPFAM" id="SSF51735">
    <property type="entry name" value="NAD(P)-binding Rossmann-fold domains"/>
    <property type="match status" value="1"/>
</dbReference>
<dbReference type="SUPFAM" id="SSF50129">
    <property type="entry name" value="GroES-like"/>
    <property type="match status" value="1"/>
</dbReference>
<dbReference type="Pfam" id="PF00107">
    <property type="entry name" value="ADH_zinc_N"/>
    <property type="match status" value="1"/>
</dbReference>
<dbReference type="Proteomes" id="UP000318681">
    <property type="component" value="Unassembled WGS sequence"/>
</dbReference>
<dbReference type="PANTHER" id="PTHR43205">
    <property type="entry name" value="PROSTAGLANDIN REDUCTASE"/>
    <property type="match status" value="1"/>
</dbReference>
<organism evidence="3 4">
    <name type="scientific">Alterirhizorhabdus solaris</name>
    <dbReference type="NCBI Taxonomy" id="2529389"/>
    <lineage>
        <taxon>Bacteria</taxon>
        <taxon>Pseudomonadati</taxon>
        <taxon>Pseudomonadota</taxon>
        <taxon>Alphaproteobacteria</taxon>
        <taxon>Sphingomonadales</taxon>
        <taxon>Rhizorhabdaceae</taxon>
        <taxon>Alterirhizorhabdus</taxon>
    </lineage>
</organism>
<reference evidence="3 4" key="1">
    <citation type="submission" date="2019-07" db="EMBL/GenBank/DDBJ databases">
        <title>Sphingomonas solaris sp. nov., isolated from a solar panel from Boston, Massachusetts.</title>
        <authorList>
            <person name="Tanner K."/>
            <person name="Pascual J."/>
            <person name="Mancuso C."/>
            <person name="Pereto J."/>
            <person name="Khalil A."/>
            <person name="Vilanova C."/>
        </authorList>
    </citation>
    <scope>NUCLEOTIDE SEQUENCE [LARGE SCALE GENOMIC DNA]</scope>
    <source>
        <strain evidence="3 4">R4DWN</strain>
    </source>
</reference>
<name>A0A558RBA2_9SPHN</name>
<dbReference type="RefSeq" id="WP_145148271.1">
    <property type="nucleotide sequence ID" value="NZ_VNIM01000008.1"/>
</dbReference>
<feature type="domain" description="Enoyl reductase (ER)" evidence="2">
    <location>
        <begin position="19"/>
        <end position="339"/>
    </location>
</feature>
<dbReference type="EMBL" id="VNIM01000008">
    <property type="protein sequence ID" value="TVV76650.1"/>
    <property type="molecule type" value="Genomic_DNA"/>
</dbReference>
<dbReference type="Gene3D" id="3.40.50.720">
    <property type="entry name" value="NAD(P)-binding Rossmann-like Domain"/>
    <property type="match status" value="1"/>
</dbReference>
<dbReference type="Pfam" id="PF16884">
    <property type="entry name" value="ADH_N_2"/>
    <property type="match status" value="1"/>
</dbReference>
<dbReference type="AlphaFoldDB" id="A0A558RBA2"/>
<evidence type="ECO:0000256" key="1">
    <source>
        <dbReference type="ARBA" id="ARBA00023002"/>
    </source>
</evidence>
<dbReference type="GO" id="GO:0016628">
    <property type="term" value="F:oxidoreductase activity, acting on the CH-CH group of donors, NAD or NADP as acceptor"/>
    <property type="evidence" value="ECO:0007669"/>
    <property type="project" value="InterPro"/>
</dbReference>
<evidence type="ECO:0000313" key="4">
    <source>
        <dbReference type="Proteomes" id="UP000318681"/>
    </source>
</evidence>
<dbReference type="InterPro" id="IPR011032">
    <property type="entry name" value="GroES-like_sf"/>
</dbReference>
<dbReference type="InterPro" id="IPR020843">
    <property type="entry name" value="ER"/>
</dbReference>
<dbReference type="Gene3D" id="3.90.180.10">
    <property type="entry name" value="Medium-chain alcohol dehydrogenases, catalytic domain"/>
    <property type="match status" value="1"/>
</dbReference>
<evidence type="ECO:0000259" key="2">
    <source>
        <dbReference type="SMART" id="SM00829"/>
    </source>
</evidence>
<evidence type="ECO:0000313" key="3">
    <source>
        <dbReference type="EMBL" id="TVV76650.1"/>
    </source>
</evidence>
<dbReference type="SMART" id="SM00829">
    <property type="entry name" value="PKS_ER"/>
    <property type="match status" value="1"/>
</dbReference>
<keyword evidence="1" id="KW-0560">Oxidoreductase</keyword>
<comment type="caution">
    <text evidence="3">The sequence shown here is derived from an EMBL/GenBank/DDBJ whole genome shotgun (WGS) entry which is preliminary data.</text>
</comment>
<dbReference type="InterPro" id="IPR041694">
    <property type="entry name" value="ADH_N_2"/>
</dbReference>
<dbReference type="OrthoDB" id="9805663at2"/>
<dbReference type="CDD" id="cd05288">
    <property type="entry name" value="PGDH"/>
    <property type="match status" value="1"/>
</dbReference>
<dbReference type="PANTHER" id="PTHR43205:SF7">
    <property type="entry name" value="PROSTAGLANDIN REDUCTASE 1"/>
    <property type="match status" value="1"/>
</dbReference>
<keyword evidence="4" id="KW-1185">Reference proteome</keyword>
<dbReference type="InterPro" id="IPR013149">
    <property type="entry name" value="ADH-like_C"/>
</dbReference>
<sequence>MTSDAATARRVVLRHHPEGALQPSDFTIETGTIPTPAEGQFLVRNRFVSVDPMLRLFVDRDPLGGGMPSMPVGTTIPGAAVGEIVASHHPDHAVGDLVEGRFGWQEYAVSNGAGVNRVDPRLGGPENALGIGGLPGFTAYVGLHAAGGIKPGETVLVSGAAGAVGSAVGGFVRARGGRAVGIAGGADKRRYLIEEAGYDAVADRHAPDFLDQLAKALPDGANVYFDNVGGPMLADVVPLMARGGLVLICGLMAQYQGDEGDGTDHLPAVLRAVMGKGVRIQSFTQFGQDALRPAFQDELAGLVASGGIASRVHIEDGLDRLPHALAGLFAHSVPGKVVVRVAPDTAAPADSTRTLQESE</sequence>
<gene>
    <name evidence="3" type="ORF">FOY91_03730</name>
</gene>